<sequence>MAMDTATTTRSHALSGIQAPPADNSPAAELTIEWSPFPSPAMGGARTPGGSTDRPVAVAQPGKRHHTELAPDRRNEDMA</sequence>
<comment type="caution">
    <text evidence="2">The sequence shown here is derived from an EMBL/GenBank/DDBJ whole genome shotgun (WGS) entry which is preliminary data.</text>
</comment>
<reference evidence="3" key="1">
    <citation type="journal article" date="2019" name="Int. J. Syst. Evol. Microbiol.">
        <title>The Global Catalogue of Microorganisms (GCM) 10K type strain sequencing project: providing services to taxonomists for standard genome sequencing and annotation.</title>
        <authorList>
            <consortium name="The Broad Institute Genomics Platform"/>
            <consortium name="The Broad Institute Genome Sequencing Center for Infectious Disease"/>
            <person name="Wu L."/>
            <person name="Ma J."/>
        </authorList>
    </citation>
    <scope>NUCLEOTIDE SEQUENCE [LARGE SCALE GENOMIC DNA]</scope>
    <source>
        <strain evidence="3">JCM 11574</strain>
    </source>
</reference>
<gene>
    <name evidence="2" type="ORF">GCM10010521_01640</name>
</gene>
<protein>
    <submittedName>
        <fullName evidence="2">Uncharacterized protein</fullName>
    </submittedName>
</protein>
<evidence type="ECO:0000256" key="1">
    <source>
        <dbReference type="SAM" id="MobiDB-lite"/>
    </source>
</evidence>
<feature type="region of interest" description="Disordered" evidence="1">
    <location>
        <begin position="1"/>
        <end position="79"/>
    </location>
</feature>
<keyword evidence="3" id="KW-1185">Reference proteome</keyword>
<dbReference type="Proteomes" id="UP001500893">
    <property type="component" value="Unassembled WGS sequence"/>
</dbReference>
<feature type="compositionally biased region" description="Polar residues" evidence="1">
    <location>
        <begin position="1"/>
        <end position="12"/>
    </location>
</feature>
<accession>A0ABP6MKJ0</accession>
<feature type="compositionally biased region" description="Basic and acidic residues" evidence="1">
    <location>
        <begin position="67"/>
        <end position="79"/>
    </location>
</feature>
<proteinExistence type="predicted"/>
<evidence type="ECO:0000313" key="3">
    <source>
        <dbReference type="Proteomes" id="UP001500893"/>
    </source>
</evidence>
<organism evidence="2 3">
    <name type="scientific">Streptomyces rameus</name>
    <dbReference type="NCBI Taxonomy" id="68261"/>
    <lineage>
        <taxon>Bacteria</taxon>
        <taxon>Bacillati</taxon>
        <taxon>Actinomycetota</taxon>
        <taxon>Actinomycetes</taxon>
        <taxon>Kitasatosporales</taxon>
        <taxon>Streptomycetaceae</taxon>
        <taxon>Streptomyces</taxon>
    </lineage>
</organism>
<dbReference type="EMBL" id="BAAAVM010000001">
    <property type="protein sequence ID" value="GAA3117616.1"/>
    <property type="molecule type" value="Genomic_DNA"/>
</dbReference>
<evidence type="ECO:0000313" key="2">
    <source>
        <dbReference type="EMBL" id="GAA3117616.1"/>
    </source>
</evidence>
<name>A0ABP6MKJ0_9ACTN</name>